<evidence type="ECO:0000256" key="6">
    <source>
        <dbReference type="ARBA" id="ARBA00023065"/>
    </source>
</evidence>
<dbReference type="GO" id="GO:0012505">
    <property type="term" value="C:endomembrane system"/>
    <property type="evidence" value="ECO:0007669"/>
    <property type="project" value="UniProtKB-SubCell"/>
</dbReference>
<dbReference type="AlphaFoldDB" id="A0A1I8AW06"/>
<dbReference type="Pfam" id="PF16916">
    <property type="entry name" value="ZT_dimer"/>
    <property type="match status" value="1"/>
</dbReference>
<feature type="transmembrane region" description="Helical" evidence="8">
    <location>
        <begin position="65"/>
        <end position="87"/>
    </location>
</feature>
<dbReference type="InterPro" id="IPR050291">
    <property type="entry name" value="CDF_Transporter"/>
</dbReference>
<dbReference type="Gene3D" id="3.30.70.1350">
    <property type="entry name" value="Cation efflux protein, cytoplasmic domain"/>
    <property type="match status" value="1"/>
</dbReference>
<dbReference type="SUPFAM" id="SSF160240">
    <property type="entry name" value="Cation efflux protein cytoplasmic domain-like"/>
    <property type="match status" value="1"/>
</dbReference>
<evidence type="ECO:0000256" key="8">
    <source>
        <dbReference type="SAM" id="Phobius"/>
    </source>
</evidence>
<dbReference type="FunFam" id="3.30.70.1350:FF:000001">
    <property type="entry name" value="Metal tolerance protein 11"/>
    <property type="match status" value="1"/>
</dbReference>
<comment type="similarity">
    <text evidence="2">Belongs to the cation diffusion facilitator (CDF) transporter (TC 2.A.4) family. SLC30A subfamily.</text>
</comment>
<dbReference type="SUPFAM" id="SSF161111">
    <property type="entry name" value="Cation efflux protein transmembrane domain-like"/>
    <property type="match status" value="1"/>
</dbReference>
<feature type="domain" description="Cation efflux protein cytoplasmic" evidence="10">
    <location>
        <begin position="262"/>
        <end position="337"/>
    </location>
</feature>
<keyword evidence="6" id="KW-0406">Ion transport</keyword>
<evidence type="ECO:0000256" key="5">
    <source>
        <dbReference type="ARBA" id="ARBA00022989"/>
    </source>
</evidence>
<keyword evidence="7 8" id="KW-0472">Membrane</keyword>
<keyword evidence="3" id="KW-0813">Transport</keyword>
<dbReference type="WBParaSite" id="L893_g9503.t1">
    <property type="protein sequence ID" value="L893_g9503.t1"/>
    <property type="gene ID" value="L893_g9503"/>
</dbReference>
<reference evidence="12" key="1">
    <citation type="submission" date="2016-11" db="UniProtKB">
        <authorList>
            <consortium name="WormBaseParasite"/>
        </authorList>
    </citation>
    <scope>IDENTIFICATION</scope>
</reference>
<keyword evidence="11" id="KW-1185">Reference proteome</keyword>
<dbReference type="Proteomes" id="UP000095287">
    <property type="component" value="Unplaced"/>
</dbReference>
<proteinExistence type="inferred from homology"/>
<dbReference type="InterPro" id="IPR058533">
    <property type="entry name" value="Cation_efflux_TM"/>
</dbReference>
<feature type="transmembrane region" description="Helical" evidence="8">
    <location>
        <begin position="93"/>
        <end position="114"/>
    </location>
</feature>
<evidence type="ECO:0000256" key="3">
    <source>
        <dbReference type="ARBA" id="ARBA00022448"/>
    </source>
</evidence>
<dbReference type="FunFam" id="1.20.1510.10:FF:000005">
    <property type="entry name" value="Putative Cation diffusion facilitator 1"/>
    <property type="match status" value="1"/>
</dbReference>
<evidence type="ECO:0000313" key="11">
    <source>
        <dbReference type="Proteomes" id="UP000095287"/>
    </source>
</evidence>
<dbReference type="InterPro" id="IPR027469">
    <property type="entry name" value="Cation_efflux_TMD_sf"/>
</dbReference>
<evidence type="ECO:0000313" key="12">
    <source>
        <dbReference type="WBParaSite" id="L893_g9503.t1"/>
    </source>
</evidence>
<accession>A0A1I8AW06</accession>
<feature type="domain" description="Cation efflux protein transmembrane" evidence="9">
    <location>
        <begin position="68"/>
        <end position="257"/>
    </location>
</feature>
<comment type="subcellular location">
    <subcellularLocation>
        <location evidence="1">Endomembrane system</location>
        <topology evidence="1">Multi-pass membrane protein</topology>
    </subcellularLocation>
</comment>
<dbReference type="InterPro" id="IPR002524">
    <property type="entry name" value="Cation_efflux"/>
</dbReference>
<sequence length="352" mass="39590">MFASLPCWRAIERSRNNHAIKEFYSYQKYIEERRREDEELLRTDHAIHMEETTAKEERNQKIDAYLAKITITINVVMIIAKATAAYFSHSISVVSTVVDSVMDVTSGVVIWGAVRAIDKTNSYDYPVGRSRLEPLAVLVVAIVMVIANLIVIGESALSIVNHTLDPFVDLKTLIILSVGAFLKMVLFVICKKHNTVSSNVLAQDQRNDVATNLVALAGAYIGHRFWVYADSIGAFLVCGFIVISWVLTASEQIPLLVGKSASPEFISRITNIAVNHDARVKALDTVYVYHMGANYLVELHVLMDEDLSLRDAHDVSEELQVKIERMPYVDRAFVHVDYKMDGDEHLSAKKYK</sequence>
<dbReference type="NCBIfam" id="TIGR01297">
    <property type="entry name" value="CDF"/>
    <property type="match status" value="1"/>
</dbReference>
<dbReference type="Pfam" id="PF01545">
    <property type="entry name" value="Cation_efflux"/>
    <property type="match status" value="1"/>
</dbReference>
<protein>
    <submittedName>
        <fullName evidence="12">ZT_dimer domain-containing protein</fullName>
    </submittedName>
</protein>
<organism evidence="11 12">
    <name type="scientific">Steinernema glaseri</name>
    <dbReference type="NCBI Taxonomy" id="37863"/>
    <lineage>
        <taxon>Eukaryota</taxon>
        <taxon>Metazoa</taxon>
        <taxon>Ecdysozoa</taxon>
        <taxon>Nematoda</taxon>
        <taxon>Chromadorea</taxon>
        <taxon>Rhabditida</taxon>
        <taxon>Tylenchina</taxon>
        <taxon>Panagrolaimomorpha</taxon>
        <taxon>Strongyloidoidea</taxon>
        <taxon>Steinernematidae</taxon>
        <taxon>Steinernema</taxon>
    </lineage>
</organism>
<dbReference type="PANTHER" id="PTHR43840:SF8">
    <property type="entry name" value="CATION EFFLUX PROTEIN CYTOPLASMIC DOMAIN-CONTAINING PROTEIN"/>
    <property type="match status" value="1"/>
</dbReference>
<evidence type="ECO:0000259" key="9">
    <source>
        <dbReference type="Pfam" id="PF01545"/>
    </source>
</evidence>
<dbReference type="Gene3D" id="1.20.1510.10">
    <property type="entry name" value="Cation efflux protein transmembrane domain"/>
    <property type="match status" value="1"/>
</dbReference>
<feature type="transmembrane region" description="Helical" evidence="8">
    <location>
        <begin position="135"/>
        <end position="160"/>
    </location>
</feature>
<evidence type="ECO:0000256" key="4">
    <source>
        <dbReference type="ARBA" id="ARBA00022692"/>
    </source>
</evidence>
<evidence type="ECO:0000256" key="7">
    <source>
        <dbReference type="ARBA" id="ARBA00023136"/>
    </source>
</evidence>
<keyword evidence="5 8" id="KW-1133">Transmembrane helix</keyword>
<dbReference type="GO" id="GO:0008324">
    <property type="term" value="F:monoatomic cation transmembrane transporter activity"/>
    <property type="evidence" value="ECO:0007669"/>
    <property type="project" value="InterPro"/>
</dbReference>
<feature type="transmembrane region" description="Helical" evidence="8">
    <location>
        <begin position="172"/>
        <end position="189"/>
    </location>
</feature>
<evidence type="ECO:0000256" key="2">
    <source>
        <dbReference type="ARBA" id="ARBA00008873"/>
    </source>
</evidence>
<dbReference type="PANTHER" id="PTHR43840">
    <property type="entry name" value="MITOCHONDRIAL METAL TRANSPORTER 1-RELATED"/>
    <property type="match status" value="1"/>
</dbReference>
<dbReference type="GO" id="GO:0016020">
    <property type="term" value="C:membrane"/>
    <property type="evidence" value="ECO:0007669"/>
    <property type="project" value="InterPro"/>
</dbReference>
<dbReference type="InterPro" id="IPR027470">
    <property type="entry name" value="Cation_efflux_CTD"/>
</dbReference>
<keyword evidence="4 8" id="KW-0812">Transmembrane</keyword>
<dbReference type="InterPro" id="IPR036837">
    <property type="entry name" value="Cation_efflux_CTD_sf"/>
</dbReference>
<feature type="transmembrane region" description="Helical" evidence="8">
    <location>
        <begin position="232"/>
        <end position="250"/>
    </location>
</feature>
<evidence type="ECO:0000259" key="10">
    <source>
        <dbReference type="Pfam" id="PF16916"/>
    </source>
</evidence>
<name>A0A1I8AW06_9BILA</name>
<evidence type="ECO:0000256" key="1">
    <source>
        <dbReference type="ARBA" id="ARBA00004127"/>
    </source>
</evidence>